<dbReference type="SUPFAM" id="SSF53448">
    <property type="entry name" value="Nucleotide-diphospho-sugar transferases"/>
    <property type="match status" value="1"/>
</dbReference>
<evidence type="ECO:0000313" key="6">
    <source>
        <dbReference type="Proteomes" id="UP000323300"/>
    </source>
</evidence>
<evidence type="ECO:0000313" key="5">
    <source>
        <dbReference type="EMBL" id="SFK19689.1"/>
    </source>
</evidence>
<dbReference type="PANTHER" id="PTHR43179:SF12">
    <property type="entry name" value="GALACTOFURANOSYLTRANSFERASE GLFT2"/>
    <property type="match status" value="1"/>
</dbReference>
<dbReference type="EMBL" id="FOSL01000003">
    <property type="protein sequence ID" value="SFK19689.1"/>
    <property type="molecule type" value="Genomic_DNA"/>
</dbReference>
<reference evidence="5 6" key="1">
    <citation type="submission" date="2016-10" db="EMBL/GenBank/DDBJ databases">
        <authorList>
            <person name="Varghese N."/>
            <person name="Submissions S."/>
        </authorList>
    </citation>
    <scope>NUCLEOTIDE SEQUENCE [LARGE SCALE GENOMIC DNA]</scope>
    <source>
        <strain evidence="5 6">DSM 21822</strain>
    </source>
</reference>
<organism evidence="5 6">
    <name type="scientific">Neomesorhizobium albiziae</name>
    <dbReference type="NCBI Taxonomy" id="335020"/>
    <lineage>
        <taxon>Bacteria</taxon>
        <taxon>Pseudomonadati</taxon>
        <taxon>Pseudomonadota</taxon>
        <taxon>Alphaproteobacteria</taxon>
        <taxon>Hyphomicrobiales</taxon>
        <taxon>Phyllobacteriaceae</taxon>
        <taxon>Neomesorhizobium</taxon>
    </lineage>
</organism>
<dbReference type="InterPro" id="IPR029044">
    <property type="entry name" value="Nucleotide-diphossugar_trans"/>
</dbReference>
<evidence type="ECO:0000259" key="4">
    <source>
        <dbReference type="Pfam" id="PF00535"/>
    </source>
</evidence>
<dbReference type="Proteomes" id="UP000323300">
    <property type="component" value="Unassembled WGS sequence"/>
</dbReference>
<evidence type="ECO:0000256" key="3">
    <source>
        <dbReference type="ARBA" id="ARBA00022679"/>
    </source>
</evidence>
<dbReference type="CDD" id="cd00761">
    <property type="entry name" value="Glyco_tranf_GTA_type"/>
    <property type="match status" value="1"/>
</dbReference>
<dbReference type="InterPro" id="IPR001173">
    <property type="entry name" value="Glyco_trans_2-like"/>
</dbReference>
<evidence type="ECO:0000256" key="1">
    <source>
        <dbReference type="ARBA" id="ARBA00006739"/>
    </source>
</evidence>
<dbReference type="Pfam" id="PF00535">
    <property type="entry name" value="Glycos_transf_2"/>
    <property type="match status" value="1"/>
</dbReference>
<name>A0A1I3XK10_9HYPH</name>
<protein>
    <submittedName>
        <fullName evidence="5">Glycosyltransferase like family 2</fullName>
    </submittedName>
</protein>
<comment type="similarity">
    <text evidence="1">Belongs to the glycosyltransferase 2 family.</text>
</comment>
<gene>
    <name evidence="5" type="ORF">SAMN04488498_103297</name>
</gene>
<dbReference type="AlphaFoldDB" id="A0A1I3XK10"/>
<keyword evidence="6" id="KW-1185">Reference proteome</keyword>
<sequence>MDSTPRLSVIIPHLNDAVELARCLDALHSQHGDDLSFEIIVVDNGSSELPTDVCATYGARLEIEPIPGPGPARNRGARVATADLLAFIDADCVALPGWVRAIVEFFEQNKAVDFVGGDIDVLPENPARLTAVEAYESIFSYRARLYVERYGFAATGNMAVRADAFRAVGPFGGISTMEDTEWGQRATARGYRIAYLPGAKVLTTPCRSFAELCRRWDRHVAHEFRNVGRHPAKVLMWAAKSAAIAASPLAEVVRVLRSDRLESLPTRLRALSCLTRVRLYRAGRMIALLLRDNTSVMVGTWNREKS</sequence>
<accession>A0A1I3XK10</accession>
<dbReference type="GO" id="GO:0016757">
    <property type="term" value="F:glycosyltransferase activity"/>
    <property type="evidence" value="ECO:0007669"/>
    <property type="project" value="UniProtKB-KW"/>
</dbReference>
<feature type="domain" description="Glycosyltransferase 2-like" evidence="4">
    <location>
        <begin position="8"/>
        <end position="167"/>
    </location>
</feature>
<dbReference type="PANTHER" id="PTHR43179">
    <property type="entry name" value="RHAMNOSYLTRANSFERASE WBBL"/>
    <property type="match status" value="1"/>
</dbReference>
<dbReference type="OrthoDB" id="6653642at2"/>
<keyword evidence="2" id="KW-0328">Glycosyltransferase</keyword>
<evidence type="ECO:0000256" key="2">
    <source>
        <dbReference type="ARBA" id="ARBA00022676"/>
    </source>
</evidence>
<keyword evidence="3 5" id="KW-0808">Transferase</keyword>
<proteinExistence type="inferred from homology"/>
<dbReference type="RefSeq" id="WP_149759580.1">
    <property type="nucleotide sequence ID" value="NZ_BSPE01000008.1"/>
</dbReference>
<dbReference type="Gene3D" id="3.90.550.10">
    <property type="entry name" value="Spore Coat Polysaccharide Biosynthesis Protein SpsA, Chain A"/>
    <property type="match status" value="1"/>
</dbReference>